<comment type="caution">
    <text evidence="5">The sequence shown here is derived from an EMBL/GenBank/DDBJ whole genome shotgun (WGS) entry which is preliminary data.</text>
</comment>
<dbReference type="AlphaFoldDB" id="A0A7W8J8A1"/>
<dbReference type="InterPro" id="IPR008978">
    <property type="entry name" value="HSP20-like_chaperone"/>
</dbReference>
<feature type="region of interest" description="Disordered" evidence="3">
    <location>
        <begin position="148"/>
        <end position="173"/>
    </location>
</feature>
<name>A0A7W8J8A1_9BACT</name>
<organism evidence="5 6">
    <name type="scientific">Tunturiibacter lichenicola</name>
    <dbReference type="NCBI Taxonomy" id="2051959"/>
    <lineage>
        <taxon>Bacteria</taxon>
        <taxon>Pseudomonadati</taxon>
        <taxon>Acidobacteriota</taxon>
        <taxon>Terriglobia</taxon>
        <taxon>Terriglobales</taxon>
        <taxon>Acidobacteriaceae</taxon>
        <taxon>Tunturiibacter</taxon>
    </lineage>
</organism>
<dbReference type="SUPFAM" id="SSF49764">
    <property type="entry name" value="HSP20-like chaperones"/>
    <property type="match status" value="1"/>
</dbReference>
<evidence type="ECO:0000259" key="4">
    <source>
        <dbReference type="PROSITE" id="PS01031"/>
    </source>
</evidence>
<evidence type="ECO:0000313" key="5">
    <source>
        <dbReference type="EMBL" id="MBB5343386.1"/>
    </source>
</evidence>
<dbReference type="EMBL" id="JACHDZ010000002">
    <property type="protein sequence ID" value="MBB5343386.1"/>
    <property type="molecule type" value="Genomic_DNA"/>
</dbReference>
<evidence type="ECO:0000256" key="2">
    <source>
        <dbReference type="RuleBase" id="RU003616"/>
    </source>
</evidence>
<proteinExistence type="inferred from homology"/>
<evidence type="ECO:0000313" key="6">
    <source>
        <dbReference type="Proteomes" id="UP000569092"/>
    </source>
</evidence>
<feature type="compositionally biased region" description="Low complexity" evidence="3">
    <location>
        <begin position="152"/>
        <end position="162"/>
    </location>
</feature>
<comment type="similarity">
    <text evidence="1 2">Belongs to the small heat shock protein (HSP20) family.</text>
</comment>
<evidence type="ECO:0000256" key="1">
    <source>
        <dbReference type="PROSITE-ProRule" id="PRU00285"/>
    </source>
</evidence>
<evidence type="ECO:0000256" key="3">
    <source>
        <dbReference type="SAM" id="MobiDB-lite"/>
    </source>
</evidence>
<dbReference type="PANTHER" id="PTHR11527">
    <property type="entry name" value="HEAT-SHOCK PROTEIN 20 FAMILY MEMBER"/>
    <property type="match status" value="1"/>
</dbReference>
<sequence>MTTMTRFVPFRSPLEGVAVLQNRLNSIFNDFAIPNGELQNESLSAGNFIPPADIYEDAHRLVLRLEVPGIPQEDLQINLENQTLTVKGERKFVAEEKEENFHRIERRYGSFVRSFTLPMTIDTDSVQANFENGVLSVTLQKKEAAKPKQVKIEIGSGSSSKSAPKQMEGSRAA</sequence>
<dbReference type="InterPro" id="IPR031107">
    <property type="entry name" value="Small_HSP"/>
</dbReference>
<protein>
    <submittedName>
        <fullName evidence="5">HSP20 family protein</fullName>
    </submittedName>
</protein>
<dbReference type="Gene3D" id="2.60.40.790">
    <property type="match status" value="1"/>
</dbReference>
<dbReference type="Proteomes" id="UP000569092">
    <property type="component" value="Unassembled WGS sequence"/>
</dbReference>
<dbReference type="CDD" id="cd06464">
    <property type="entry name" value="ACD_sHsps-like"/>
    <property type="match status" value="1"/>
</dbReference>
<gene>
    <name evidence="5" type="ORF">HDF10_001361</name>
</gene>
<dbReference type="Pfam" id="PF00011">
    <property type="entry name" value="HSP20"/>
    <property type="match status" value="1"/>
</dbReference>
<accession>A0A7W8J8A1</accession>
<dbReference type="PROSITE" id="PS01031">
    <property type="entry name" value="SHSP"/>
    <property type="match status" value="1"/>
</dbReference>
<feature type="domain" description="SHSP" evidence="4">
    <location>
        <begin position="43"/>
        <end position="155"/>
    </location>
</feature>
<reference evidence="5 6" key="1">
    <citation type="submission" date="2020-08" db="EMBL/GenBank/DDBJ databases">
        <title>Genomic Encyclopedia of Type Strains, Phase IV (KMG-V): Genome sequencing to study the core and pangenomes of soil and plant-associated prokaryotes.</title>
        <authorList>
            <person name="Whitman W."/>
        </authorList>
    </citation>
    <scope>NUCLEOTIDE SEQUENCE [LARGE SCALE GENOMIC DNA]</scope>
    <source>
        <strain evidence="5 6">M8US30</strain>
    </source>
</reference>
<dbReference type="InterPro" id="IPR002068">
    <property type="entry name" value="A-crystallin/Hsp20_dom"/>
</dbReference>